<keyword evidence="1" id="KW-0732">Signal</keyword>
<feature type="chain" id="PRO_5016754269" evidence="1">
    <location>
        <begin position="29"/>
        <end position="306"/>
    </location>
</feature>
<accession>A0A369WBW7</accession>
<gene>
    <name evidence="2" type="ORF">DV711_14380</name>
</gene>
<comment type="caution">
    <text evidence="2">The sequence shown here is derived from an EMBL/GenBank/DDBJ whole genome shotgun (WGS) entry which is preliminary data.</text>
</comment>
<evidence type="ECO:0000256" key="1">
    <source>
        <dbReference type="SAM" id="SignalP"/>
    </source>
</evidence>
<keyword evidence="3" id="KW-1185">Reference proteome</keyword>
<dbReference type="EMBL" id="QQOH01000004">
    <property type="protein sequence ID" value="RDE18803.1"/>
    <property type="molecule type" value="Genomic_DNA"/>
</dbReference>
<evidence type="ECO:0000313" key="2">
    <source>
        <dbReference type="EMBL" id="RDE18803.1"/>
    </source>
</evidence>
<protein>
    <submittedName>
        <fullName evidence="2">Phenol degradation protein meta</fullName>
    </submittedName>
</protein>
<dbReference type="Pfam" id="PF13557">
    <property type="entry name" value="Phenol_MetA_deg"/>
    <property type="match status" value="1"/>
</dbReference>
<name>A0A369WBW7_9GAMM</name>
<dbReference type="RefSeq" id="WP_114696418.1">
    <property type="nucleotide sequence ID" value="NZ_QQOH01000004.1"/>
</dbReference>
<dbReference type="InterPro" id="IPR025737">
    <property type="entry name" value="FApF"/>
</dbReference>
<evidence type="ECO:0000313" key="3">
    <source>
        <dbReference type="Proteomes" id="UP000253769"/>
    </source>
</evidence>
<dbReference type="AlphaFoldDB" id="A0A369WBW7"/>
<dbReference type="Proteomes" id="UP000253769">
    <property type="component" value="Unassembled WGS sequence"/>
</dbReference>
<reference evidence="2 3" key="1">
    <citation type="submission" date="2018-07" db="EMBL/GenBank/DDBJ databases">
        <title>Motiliproteus coralliicola sp. nov., a bacterium isolated from Coral.</title>
        <authorList>
            <person name="Wang G."/>
        </authorList>
    </citation>
    <scope>NUCLEOTIDE SEQUENCE [LARGE SCALE GENOMIC DNA]</scope>
    <source>
        <strain evidence="2 3">C34</strain>
    </source>
</reference>
<proteinExistence type="predicted"/>
<sequence length="306" mass="33086">MQKLRCRFSALSLGGAVLAVALAPTVEAKEGADQYPNGVSGYAAGQLPPPGTYLLNYTGYVTGRMQDANGNDLIVAGKPVEVDAVFETPRIVHVSETELLGGNLFVHGLIPIVHLDGQLGGVSSNNETGIGDLNTGIGISWPGKNVSIAASFDLYAPTGQYENDATQFSIGANYWSFEPVLAMTLLSDSGYELSFKAMYNIKLENEDTDIKSGEELKVDYHIGKRIQSENWGEVGFGIGGYYVNQLTEDENNGVKIDGTDGQVFAAGPQIKFHIGPAPVIIHYEKEFNAKSRLEGERLLLQVNYRF</sequence>
<dbReference type="OrthoDB" id="8639774at2"/>
<feature type="signal peptide" evidence="1">
    <location>
        <begin position="1"/>
        <end position="28"/>
    </location>
</feature>
<organism evidence="2 3">
    <name type="scientific">Motiliproteus coralliicola</name>
    <dbReference type="NCBI Taxonomy" id="2283196"/>
    <lineage>
        <taxon>Bacteria</taxon>
        <taxon>Pseudomonadati</taxon>
        <taxon>Pseudomonadota</taxon>
        <taxon>Gammaproteobacteria</taxon>
        <taxon>Oceanospirillales</taxon>
        <taxon>Oceanospirillaceae</taxon>
        <taxon>Motiliproteus</taxon>
    </lineage>
</organism>